<dbReference type="SUPFAM" id="SSF82199">
    <property type="entry name" value="SET domain"/>
    <property type="match status" value="1"/>
</dbReference>
<dbReference type="CDD" id="cd20071">
    <property type="entry name" value="SET_SMYD"/>
    <property type="match status" value="1"/>
</dbReference>
<evidence type="ECO:0000313" key="9">
    <source>
        <dbReference type="Proteomes" id="UP000636479"/>
    </source>
</evidence>
<reference evidence="8" key="1">
    <citation type="submission" date="2020-05" db="EMBL/GenBank/DDBJ databases">
        <title>Mycena genomes resolve the evolution of fungal bioluminescence.</title>
        <authorList>
            <person name="Tsai I.J."/>
        </authorList>
    </citation>
    <scope>NUCLEOTIDE SEQUENCE</scope>
    <source>
        <strain evidence="8">171206Taipei</strain>
    </source>
</reference>
<dbReference type="GO" id="GO:0032259">
    <property type="term" value="P:methylation"/>
    <property type="evidence" value="ECO:0007669"/>
    <property type="project" value="UniProtKB-KW"/>
</dbReference>
<dbReference type="PANTHER" id="PTHR46402:SF2">
    <property type="entry name" value="HISTONE-LYSINE N-TRIMETHYLTRANSFERASE SMYD5"/>
    <property type="match status" value="1"/>
</dbReference>
<protein>
    <recommendedName>
        <fullName evidence="5">Histone-lysine N-methyltransferase SET5</fullName>
    </recommendedName>
    <alternativeName>
        <fullName evidence="4">SET domain-containing protein 5</fullName>
    </alternativeName>
</protein>
<gene>
    <name evidence="8" type="ORF">MIND_00096600</name>
</gene>
<keyword evidence="3" id="KW-0949">S-adenosyl-L-methionine</keyword>
<name>A0A8H6THF3_9AGAR</name>
<dbReference type="PROSITE" id="PS50280">
    <property type="entry name" value="SET"/>
    <property type="match status" value="1"/>
</dbReference>
<dbReference type="GeneID" id="59340434"/>
<evidence type="ECO:0000256" key="1">
    <source>
        <dbReference type="ARBA" id="ARBA00022603"/>
    </source>
</evidence>
<evidence type="ECO:0000313" key="8">
    <source>
        <dbReference type="EMBL" id="KAF7315805.1"/>
    </source>
</evidence>
<evidence type="ECO:0000256" key="4">
    <source>
        <dbReference type="ARBA" id="ARBA00042380"/>
    </source>
</evidence>
<feature type="domain" description="SET" evidence="7">
    <location>
        <begin position="78"/>
        <end position="362"/>
    </location>
</feature>
<keyword evidence="1" id="KW-0489">Methyltransferase</keyword>
<comment type="catalytic activity">
    <reaction evidence="6">
        <text>L-lysyl-[histone] + S-adenosyl-L-methionine = N(6)-methyl-L-lysyl-[histone] + S-adenosyl-L-homocysteine + H(+)</text>
        <dbReference type="Rhea" id="RHEA:10024"/>
        <dbReference type="Rhea" id="RHEA-COMP:9845"/>
        <dbReference type="Rhea" id="RHEA-COMP:9846"/>
        <dbReference type="ChEBI" id="CHEBI:15378"/>
        <dbReference type="ChEBI" id="CHEBI:29969"/>
        <dbReference type="ChEBI" id="CHEBI:57856"/>
        <dbReference type="ChEBI" id="CHEBI:59789"/>
        <dbReference type="ChEBI" id="CHEBI:61929"/>
    </reaction>
    <physiologicalReaction direction="left-to-right" evidence="6">
        <dbReference type="Rhea" id="RHEA:10025"/>
    </physiologicalReaction>
</comment>
<dbReference type="Gene3D" id="2.170.270.10">
    <property type="entry name" value="SET domain"/>
    <property type="match status" value="1"/>
</dbReference>
<dbReference type="InterPro" id="IPR001214">
    <property type="entry name" value="SET_dom"/>
</dbReference>
<evidence type="ECO:0000256" key="2">
    <source>
        <dbReference type="ARBA" id="ARBA00022679"/>
    </source>
</evidence>
<keyword evidence="2" id="KW-0808">Transferase</keyword>
<dbReference type="AlphaFoldDB" id="A0A8H6THF3"/>
<evidence type="ECO:0000256" key="6">
    <source>
        <dbReference type="ARBA" id="ARBA00048619"/>
    </source>
</evidence>
<dbReference type="Pfam" id="PF00856">
    <property type="entry name" value="SET"/>
    <property type="match status" value="1"/>
</dbReference>
<keyword evidence="9" id="KW-1185">Reference proteome</keyword>
<comment type="caution">
    <text evidence="8">The sequence shown here is derived from an EMBL/GenBank/DDBJ whole genome shotgun (WGS) entry which is preliminary data.</text>
</comment>
<evidence type="ECO:0000259" key="7">
    <source>
        <dbReference type="PROSITE" id="PS50280"/>
    </source>
</evidence>
<dbReference type="PANTHER" id="PTHR46402">
    <property type="entry name" value="SET AND MYND DOMAIN-CONTAINING PROTEIN 5"/>
    <property type="match status" value="1"/>
</dbReference>
<organism evidence="8 9">
    <name type="scientific">Mycena indigotica</name>
    <dbReference type="NCBI Taxonomy" id="2126181"/>
    <lineage>
        <taxon>Eukaryota</taxon>
        <taxon>Fungi</taxon>
        <taxon>Dikarya</taxon>
        <taxon>Basidiomycota</taxon>
        <taxon>Agaricomycotina</taxon>
        <taxon>Agaricomycetes</taxon>
        <taxon>Agaricomycetidae</taxon>
        <taxon>Agaricales</taxon>
        <taxon>Marasmiineae</taxon>
        <taxon>Mycenaceae</taxon>
        <taxon>Mycena</taxon>
    </lineage>
</organism>
<dbReference type="InterPro" id="IPR046341">
    <property type="entry name" value="SET_dom_sf"/>
</dbReference>
<dbReference type="Gene3D" id="6.10.140.2220">
    <property type="match status" value="1"/>
</dbReference>
<accession>A0A8H6THF3</accession>
<dbReference type="GO" id="GO:0042799">
    <property type="term" value="F:histone H4K20 methyltransferase activity"/>
    <property type="evidence" value="ECO:0007669"/>
    <property type="project" value="TreeGrafter"/>
</dbReference>
<evidence type="ECO:0000256" key="5">
    <source>
        <dbReference type="ARBA" id="ARBA00044528"/>
    </source>
</evidence>
<proteinExistence type="predicted"/>
<dbReference type="GO" id="GO:0045814">
    <property type="term" value="P:negative regulation of gene expression, epigenetic"/>
    <property type="evidence" value="ECO:0007669"/>
    <property type="project" value="TreeGrafter"/>
</dbReference>
<dbReference type="Proteomes" id="UP000636479">
    <property type="component" value="Unassembled WGS sequence"/>
</dbReference>
<dbReference type="EMBL" id="JACAZF010000001">
    <property type="protein sequence ID" value="KAF7315805.1"/>
    <property type="molecule type" value="Genomic_DNA"/>
</dbReference>
<evidence type="ECO:0000256" key="3">
    <source>
        <dbReference type="ARBA" id="ARBA00022691"/>
    </source>
</evidence>
<dbReference type="OrthoDB" id="438641at2759"/>
<sequence length="413" mass="46067">MASPNDEELQNCVRSLKAEHPTLGIPKLHAQLRKDFPQWTVSEKRLRKVLAMLAELSSDQPHPTSKVVDGLDVSHWSPRVEVCVFDAKKGKGLVAKEKIKNKEAIWVEDPFIIAPEWEIYDKIRAGTACSHCTTLFAQPSDARARCGSIGCPAAFCNILCRKRAMEKTHPILCPAQNPASLPLLRWARTREWLAVHALTQCAARLVVANNAGSDVLAADWAVFRACAALGMEHRAKSIRVQPDHTTWREAFGLFCAAFHRPSTTHKPSSEEKRVASILQKPLPEEIETALFDYDKGFLLGLGRMSLNLEAHGGLYTLHAHLNHSCTPNVSVRHLDQRKALSRITLKALADIGSGKELFISYVNPTLGYAERRNALAEWGFVCQCKRCLEEARDWKPPEQDDLESELKAGFGVM</sequence>
<dbReference type="RefSeq" id="XP_037225828.1">
    <property type="nucleotide sequence ID" value="XM_037357918.1"/>
</dbReference>
<dbReference type="Gene3D" id="1.10.220.160">
    <property type="match status" value="1"/>
</dbReference>